<keyword evidence="2 6" id="KW-0812">Transmembrane</keyword>
<dbReference type="PANTHER" id="PTHR30566:SF25">
    <property type="entry name" value="INNER MEMBRANE PROTEIN"/>
    <property type="match status" value="1"/>
</dbReference>
<comment type="subcellular location">
    <subcellularLocation>
        <location evidence="1">Membrane</location>
    </subcellularLocation>
</comment>
<evidence type="ECO:0000256" key="6">
    <source>
        <dbReference type="SAM" id="Phobius"/>
    </source>
</evidence>
<evidence type="ECO:0000256" key="3">
    <source>
        <dbReference type="ARBA" id="ARBA00022989"/>
    </source>
</evidence>
<dbReference type="EMBL" id="CP089984">
    <property type="protein sequence ID" value="WXB13042.1"/>
    <property type="molecule type" value="Genomic_DNA"/>
</dbReference>
<evidence type="ECO:0000313" key="10">
    <source>
        <dbReference type="Proteomes" id="UP001370348"/>
    </source>
</evidence>
<name>A0ABZ2LQ50_9BACT</name>
<feature type="signal peptide" evidence="7">
    <location>
        <begin position="1"/>
        <end position="30"/>
    </location>
</feature>
<dbReference type="PANTHER" id="PTHR30566">
    <property type="entry name" value="YNAI-RELATED MECHANOSENSITIVE ION CHANNEL"/>
    <property type="match status" value="1"/>
</dbReference>
<gene>
    <name evidence="9" type="ORF">LZC94_34970</name>
</gene>
<evidence type="ECO:0000256" key="2">
    <source>
        <dbReference type="ARBA" id="ARBA00022692"/>
    </source>
</evidence>
<dbReference type="RefSeq" id="WP_394822661.1">
    <property type="nucleotide sequence ID" value="NZ_CP089984.1"/>
</dbReference>
<sequence length="546" mass="60437">MLAFHAVFRFLFSALAAFATLLALAHPAYAGPNDGLPKTNATLDRSTPRRAMAGFIDAAHAGDYERAANYLDLRSIPRFRQASEGPELARKLAYVLDRKVDVDLDRLPDEPEAREAIAGTAIVEDEPVNVSLARIKFPDGVPRWVIARSSVAMIPPLYAAFGPSEWADRFPPILVRVAFLGNALWQWLALVLLAVGGYLGARALAALLIALAQRFAQRTKTTSDNALVETARRPLRGVLFVLIVRQMLPELHLTAAAEDAVHHVAYTLLVIAVTWFVLRAISIGAEWAEERLPSGSQLELKHRAVQTQLELLRRVMSVVIVIIAIAVGLMQFEFVRNVGVSLLASAGVAGIALGVAAQKSLAGIIAGIQLSLSQPIRIGDSVVVEKEMGHIEEINLTYVVVRLWDERRLVVPMTRFLEQPFENWSRNSTEILGTVFLHVDFATPIDRLRVELRRICEGSPNWDQRLCLLQVTDSTDRRMVLRCLVSAASASRAFDLRCEIREALIDFLRQLDGGRYHGNPRLDVQLSPPKADHEEPREATLPLPQV</sequence>
<evidence type="ECO:0000256" key="5">
    <source>
        <dbReference type="SAM" id="MobiDB-lite"/>
    </source>
</evidence>
<dbReference type="Gene3D" id="1.10.287.1260">
    <property type="match status" value="1"/>
</dbReference>
<dbReference type="Gene3D" id="2.30.30.60">
    <property type="match status" value="1"/>
</dbReference>
<dbReference type="SUPFAM" id="SSF50182">
    <property type="entry name" value="Sm-like ribonucleoproteins"/>
    <property type="match status" value="1"/>
</dbReference>
<feature type="domain" description="Mechanosensitive ion channel MscS" evidence="8">
    <location>
        <begin position="360"/>
        <end position="426"/>
    </location>
</feature>
<dbReference type="InterPro" id="IPR010920">
    <property type="entry name" value="LSM_dom_sf"/>
</dbReference>
<feature type="transmembrane region" description="Helical" evidence="6">
    <location>
        <begin position="184"/>
        <end position="212"/>
    </location>
</feature>
<dbReference type="Pfam" id="PF00924">
    <property type="entry name" value="MS_channel_2nd"/>
    <property type="match status" value="1"/>
</dbReference>
<feature type="transmembrane region" description="Helical" evidence="6">
    <location>
        <begin position="338"/>
        <end position="357"/>
    </location>
</feature>
<evidence type="ECO:0000256" key="1">
    <source>
        <dbReference type="ARBA" id="ARBA00004370"/>
    </source>
</evidence>
<keyword evidence="7" id="KW-0732">Signal</keyword>
<protein>
    <submittedName>
        <fullName evidence="9">Mechanosensitive ion channel family protein</fullName>
    </submittedName>
</protein>
<dbReference type="InterPro" id="IPR023408">
    <property type="entry name" value="MscS_beta-dom_sf"/>
</dbReference>
<keyword evidence="10" id="KW-1185">Reference proteome</keyword>
<dbReference type="Proteomes" id="UP001370348">
    <property type="component" value="Chromosome"/>
</dbReference>
<dbReference type="InterPro" id="IPR006685">
    <property type="entry name" value="MscS_channel_2nd"/>
</dbReference>
<feature type="region of interest" description="Disordered" evidence="5">
    <location>
        <begin position="525"/>
        <end position="546"/>
    </location>
</feature>
<proteinExistence type="predicted"/>
<keyword evidence="3 6" id="KW-1133">Transmembrane helix</keyword>
<evidence type="ECO:0000256" key="7">
    <source>
        <dbReference type="SAM" id="SignalP"/>
    </source>
</evidence>
<organism evidence="9 10">
    <name type="scientific">Pendulispora albinea</name>
    <dbReference type="NCBI Taxonomy" id="2741071"/>
    <lineage>
        <taxon>Bacteria</taxon>
        <taxon>Pseudomonadati</taxon>
        <taxon>Myxococcota</taxon>
        <taxon>Myxococcia</taxon>
        <taxon>Myxococcales</taxon>
        <taxon>Sorangiineae</taxon>
        <taxon>Pendulisporaceae</taxon>
        <taxon>Pendulispora</taxon>
    </lineage>
</organism>
<evidence type="ECO:0000256" key="4">
    <source>
        <dbReference type="ARBA" id="ARBA00023136"/>
    </source>
</evidence>
<evidence type="ECO:0000259" key="8">
    <source>
        <dbReference type="Pfam" id="PF00924"/>
    </source>
</evidence>
<evidence type="ECO:0000313" key="9">
    <source>
        <dbReference type="EMBL" id="WXB13042.1"/>
    </source>
</evidence>
<accession>A0ABZ2LQ50</accession>
<keyword evidence="4 6" id="KW-0472">Membrane</keyword>
<feature type="chain" id="PRO_5047078633" evidence="7">
    <location>
        <begin position="31"/>
        <end position="546"/>
    </location>
</feature>
<reference evidence="9 10" key="1">
    <citation type="submission" date="2021-12" db="EMBL/GenBank/DDBJ databases">
        <title>Discovery of the Pendulisporaceae a myxobacterial family with distinct sporulation behavior and unique specialized metabolism.</title>
        <authorList>
            <person name="Garcia R."/>
            <person name="Popoff A."/>
            <person name="Bader C.D."/>
            <person name="Loehr J."/>
            <person name="Walesch S."/>
            <person name="Walt C."/>
            <person name="Boldt J."/>
            <person name="Bunk B."/>
            <person name="Haeckl F.J.F.P.J."/>
            <person name="Gunesch A.P."/>
            <person name="Birkelbach J."/>
            <person name="Nuebel U."/>
            <person name="Pietschmann T."/>
            <person name="Bach T."/>
            <person name="Mueller R."/>
        </authorList>
    </citation>
    <scope>NUCLEOTIDE SEQUENCE [LARGE SCALE GENOMIC DNA]</scope>
    <source>
        <strain evidence="9 10">MSr11954</strain>
    </source>
</reference>
<feature type="transmembrane region" description="Helical" evidence="6">
    <location>
        <begin position="311"/>
        <end position="332"/>
    </location>
</feature>